<proteinExistence type="predicted"/>
<feature type="chain" id="PRO_5024859737" evidence="1">
    <location>
        <begin position="37"/>
        <end position="425"/>
    </location>
</feature>
<organism evidence="2 3">
    <name type="scientific">Lacipirellula parvula</name>
    <dbReference type="NCBI Taxonomy" id="2650471"/>
    <lineage>
        <taxon>Bacteria</taxon>
        <taxon>Pseudomonadati</taxon>
        <taxon>Planctomycetota</taxon>
        <taxon>Planctomycetia</taxon>
        <taxon>Pirellulales</taxon>
        <taxon>Lacipirellulaceae</taxon>
        <taxon>Lacipirellula</taxon>
    </lineage>
</organism>
<dbReference type="EMBL" id="AP021861">
    <property type="protein sequence ID" value="BBO32231.1"/>
    <property type="molecule type" value="Genomic_DNA"/>
</dbReference>
<evidence type="ECO:0000313" key="2">
    <source>
        <dbReference type="EMBL" id="BBO32231.1"/>
    </source>
</evidence>
<dbReference type="RefSeq" id="WP_152098231.1">
    <property type="nucleotide sequence ID" value="NZ_AP021861.1"/>
</dbReference>
<dbReference type="KEGG" id="lpav:PLANPX_1843"/>
<reference evidence="3" key="1">
    <citation type="submission" date="2019-10" db="EMBL/GenBank/DDBJ databases">
        <title>Lacipirellula parvula gen. nov., sp. nov., representing a lineage of planctomycetes widespread in freshwater anoxic habitats, and description of the family Lacipirellulaceae.</title>
        <authorList>
            <person name="Dedysh S.N."/>
            <person name="Kulichevskaya I.S."/>
            <person name="Beletsky A.V."/>
            <person name="Rakitin A.L."/>
            <person name="Mardanov A.V."/>
            <person name="Ivanova A.A."/>
            <person name="Saltykova V.X."/>
            <person name="Rijpstra W.I.C."/>
            <person name="Sinninghe Damste J.S."/>
            <person name="Ravin N.V."/>
        </authorList>
    </citation>
    <scope>NUCLEOTIDE SEQUENCE [LARGE SCALE GENOMIC DNA]</scope>
    <source>
        <strain evidence="3">PX69</strain>
    </source>
</reference>
<sequence>MTSAFSQALRSLFVRRSSSLAVATAMVAGIPATSHAAEPFWRQVMPQKKVAFEANGDYTLTEQNGPWLVMAMSFNGEGGETEARELVNELRSKFNLPAYYYAMTFKLEDERTGLGIDNYGAPIKRRYQRGSEVVEHAVLVGEFHTIEDPAAQALLDRVKTLEPESLKIESGEATSQSLIGMRQLQRSVKQKLGKQVNRGPMSHAFLTRNPLLPKEYFAPVGVDQEIAKWNKNFEHSLLNCPGKYTIKVATFAGKTSLKSSDIEAAKGSSIRGAKDNDALVVAGENAHKLTVALRAKGWEAYEFHDRYESYVTVGSFDDLQRNQNGQLTPSTREAQIIVNTFGAATPNVGFERATYQAIGADAEDIQQAEHTEGEVLQQFDKQFSAKFGDVADGFHPKDFVGLPFDIQPQPIDAPKVSVSSAYVRK</sequence>
<accession>A0A5K7XBK4</accession>
<gene>
    <name evidence="2" type="ORF">PLANPX_1843</name>
</gene>
<keyword evidence="1" id="KW-0732">Signal</keyword>
<evidence type="ECO:0000256" key="1">
    <source>
        <dbReference type="SAM" id="SignalP"/>
    </source>
</evidence>
<dbReference type="Proteomes" id="UP000326837">
    <property type="component" value="Chromosome"/>
</dbReference>
<keyword evidence="3" id="KW-1185">Reference proteome</keyword>
<evidence type="ECO:0000313" key="3">
    <source>
        <dbReference type="Proteomes" id="UP000326837"/>
    </source>
</evidence>
<protein>
    <submittedName>
        <fullName evidence="2">Uncharacterized protein</fullName>
    </submittedName>
</protein>
<name>A0A5K7XBK4_9BACT</name>
<dbReference type="AlphaFoldDB" id="A0A5K7XBK4"/>
<feature type="signal peptide" evidence="1">
    <location>
        <begin position="1"/>
        <end position="36"/>
    </location>
</feature>